<proteinExistence type="predicted"/>
<feature type="transmembrane region" description="Helical" evidence="2">
    <location>
        <begin position="35"/>
        <end position="51"/>
    </location>
</feature>
<evidence type="ECO:0000313" key="3">
    <source>
        <dbReference type="EMBL" id="GLU49674.1"/>
    </source>
</evidence>
<organism evidence="3 4">
    <name type="scientific">Nocardiopsis ansamitocini</name>
    <dbReference type="NCBI Taxonomy" id="1670832"/>
    <lineage>
        <taxon>Bacteria</taxon>
        <taxon>Bacillati</taxon>
        <taxon>Actinomycetota</taxon>
        <taxon>Actinomycetes</taxon>
        <taxon>Streptosporangiales</taxon>
        <taxon>Nocardiopsidaceae</taxon>
        <taxon>Nocardiopsis</taxon>
    </lineage>
</organism>
<feature type="region of interest" description="Disordered" evidence="1">
    <location>
        <begin position="54"/>
        <end position="84"/>
    </location>
</feature>
<name>A0A9W6P9T9_9ACTN</name>
<evidence type="ECO:0000256" key="1">
    <source>
        <dbReference type="SAM" id="MobiDB-lite"/>
    </source>
</evidence>
<dbReference type="AlphaFoldDB" id="A0A9W6P9T9"/>
<dbReference type="Proteomes" id="UP001165092">
    <property type="component" value="Unassembled WGS sequence"/>
</dbReference>
<keyword evidence="4" id="KW-1185">Reference proteome</keyword>
<accession>A0A9W6P9T9</accession>
<evidence type="ECO:0000313" key="4">
    <source>
        <dbReference type="Proteomes" id="UP001165092"/>
    </source>
</evidence>
<protein>
    <submittedName>
        <fullName evidence="3">Uncharacterized protein</fullName>
    </submittedName>
</protein>
<keyword evidence="2" id="KW-0812">Transmembrane</keyword>
<keyword evidence="2" id="KW-0472">Membrane</keyword>
<dbReference type="EMBL" id="BSQG01000008">
    <property type="protein sequence ID" value="GLU49674.1"/>
    <property type="molecule type" value="Genomic_DNA"/>
</dbReference>
<sequence length="84" mass="9085">MNSTWRVSLASAAISVVWGRSTSRVRRSAAGCSLISERMTLVVVLIGFFLLDTHLPRPTKPGTLSEQAGRHAPEGAAQSVDHER</sequence>
<evidence type="ECO:0000256" key="2">
    <source>
        <dbReference type="SAM" id="Phobius"/>
    </source>
</evidence>
<reference evidence="3" key="1">
    <citation type="submission" date="2023-02" db="EMBL/GenBank/DDBJ databases">
        <title>Nocardiopsis ansamitocini NBRC 112285.</title>
        <authorList>
            <person name="Ichikawa N."/>
            <person name="Sato H."/>
            <person name="Tonouchi N."/>
        </authorList>
    </citation>
    <scope>NUCLEOTIDE SEQUENCE</scope>
    <source>
        <strain evidence="3">NBRC 112285</strain>
    </source>
</reference>
<comment type="caution">
    <text evidence="3">The sequence shown here is derived from an EMBL/GenBank/DDBJ whole genome shotgun (WGS) entry which is preliminary data.</text>
</comment>
<gene>
    <name evidence="3" type="ORF">Nans01_40250</name>
</gene>
<keyword evidence="2" id="KW-1133">Transmembrane helix</keyword>